<dbReference type="EMBL" id="CAJVPS010000070">
    <property type="protein sequence ID" value="CAG8447971.1"/>
    <property type="molecule type" value="Genomic_DNA"/>
</dbReference>
<evidence type="ECO:0000256" key="6">
    <source>
        <dbReference type="ARBA" id="ARBA00022859"/>
    </source>
</evidence>
<keyword evidence="7" id="KW-0175">Coiled coil</keyword>
<protein>
    <submittedName>
        <fullName evidence="10">12479_t:CDS:1</fullName>
    </submittedName>
</protein>
<evidence type="ECO:0000256" key="5">
    <source>
        <dbReference type="ARBA" id="ARBA00022833"/>
    </source>
</evidence>
<evidence type="ECO:0000256" key="3">
    <source>
        <dbReference type="ARBA" id="ARBA00022723"/>
    </source>
</evidence>
<dbReference type="InterPro" id="IPR013783">
    <property type="entry name" value="Ig-like_fold"/>
</dbReference>
<dbReference type="GO" id="GO:0005737">
    <property type="term" value="C:cytoplasm"/>
    <property type="evidence" value="ECO:0007669"/>
    <property type="project" value="UniProtKB-SubCell"/>
</dbReference>
<keyword evidence="11" id="KW-1185">Reference proteome</keyword>
<feature type="compositionally biased region" description="Basic and acidic residues" evidence="8">
    <location>
        <begin position="97"/>
        <end position="111"/>
    </location>
</feature>
<evidence type="ECO:0000256" key="7">
    <source>
        <dbReference type="SAM" id="Coils"/>
    </source>
</evidence>
<evidence type="ECO:0000256" key="8">
    <source>
        <dbReference type="SAM" id="MobiDB-lite"/>
    </source>
</evidence>
<dbReference type="GO" id="GO:0008270">
    <property type="term" value="F:zinc ion binding"/>
    <property type="evidence" value="ECO:0007669"/>
    <property type="project" value="UniProtKB-KW"/>
</dbReference>
<keyword evidence="5" id="KW-0862">Zinc</keyword>
<feature type="compositionally biased region" description="Low complexity" evidence="8">
    <location>
        <begin position="150"/>
        <end position="172"/>
    </location>
</feature>
<dbReference type="SUPFAM" id="SSF49452">
    <property type="entry name" value="Starch-binding domain-like"/>
    <property type="match status" value="1"/>
</dbReference>
<feature type="coiled-coil region" evidence="7">
    <location>
        <begin position="1102"/>
        <end position="1129"/>
    </location>
</feature>
<feature type="domain" description="RZ-type" evidence="9">
    <location>
        <begin position="3880"/>
        <end position="3957"/>
    </location>
</feature>
<keyword evidence="6" id="KW-0391">Immunity</keyword>
<proteinExistence type="predicted"/>
<evidence type="ECO:0000256" key="4">
    <source>
        <dbReference type="ARBA" id="ARBA00022771"/>
    </source>
</evidence>
<dbReference type="InterPro" id="IPR013784">
    <property type="entry name" value="Carb-bd-like_fold"/>
</dbReference>
<evidence type="ECO:0000313" key="10">
    <source>
        <dbReference type="EMBL" id="CAG8447971.1"/>
    </source>
</evidence>
<dbReference type="Pfam" id="PF20173">
    <property type="entry name" value="ZnF_RZ-type"/>
    <property type="match status" value="1"/>
</dbReference>
<feature type="region of interest" description="Disordered" evidence="8">
    <location>
        <begin position="4657"/>
        <end position="4691"/>
    </location>
</feature>
<comment type="subcellular location">
    <subcellularLocation>
        <location evidence="1">Cytoplasm</location>
    </subcellularLocation>
</comment>
<evidence type="ECO:0000259" key="9">
    <source>
        <dbReference type="PROSITE" id="PS51981"/>
    </source>
</evidence>
<dbReference type="InterPro" id="IPR046439">
    <property type="entry name" value="ZF_RZ_dom"/>
</dbReference>
<evidence type="ECO:0000256" key="1">
    <source>
        <dbReference type="ARBA" id="ARBA00004496"/>
    </source>
</evidence>
<dbReference type="Gene3D" id="2.60.40.10">
    <property type="entry name" value="Immunoglobulins"/>
    <property type="match status" value="1"/>
</dbReference>
<sequence length="4691" mass="542959">MKSKKNKKNKTLSGAEKNKQNERNKTPQDPEDNEQLVNQPESSDRGIEPAATLVDSNIAINNQNNPLENAASSSTNDTLASRMDTEDQDPFNDQQDLEGHDEQGTGEHQSNDDPNAENFRSNDEQGNQNSEDHQSNDEKQDDDESDESDGTNTDINNNHNNGSYNPSNNDQNKQPDTIYKSTFKRSNVHQSNAESKQVQKSPQNLEENFIVTFHVHMPPNLSKNSTPIVLGDIPELGEWKTPLVKLHRFAGDNIDYWISDPIKIPASYVNKNIFYKYAIWNPPSYLSWPKKEITFEGYGEFDNRELIIKQDFYDIWKSSRDYSLNTLKECYFVKDLYMSLNADNLKDMILEYQSLRKKHLMAMNSATNLHFISESAMDADSFNQKIFLCLLLGYHIEEYENKRFDQVRLPEVFPSVPLLEGICAIRSNTLPSNTTRFLRLAITALVRHNSSPNFTGFEWMNLFSVAPEIDPAYEFLDHIQKWDEAAASLLKTPLKEIVLPEIDKITSTIRYLYIIKKLFGLTATIDMLSFLWEDIVWDKVKEDPLLYSELHDQMREHFYKLIASKNAVSLYVCLDTMPSGFNLIVARKIREKVLNLLYNQRNKWNKKNVEYISKLLSEKRLFWTSDDAIQALDFVSKAQDLLLLNDFPKFLQNVIESNKDRNFWRKTSTICIHWYQHILALVCGDNAGYQLVNDIFNYLSQIYPIIAENDSLFEQLQRTAVKQVEKFTDELVFKSTSSIGRNFNPKIVECFEQVIKKRLDNVVQNTDVKLMKHIRNICDTNSSQKLNVPNKLCEEILSCIMTRLQKKNSLLLAEDIATDDLHVALLDSSDFWVMILQASGSVKRLRSHVYIQKVLNAIIRLITLIREDTINFNLLRNVLKHPNQKLLRYFGACNKEFDITEKRLKTLREDCSAYESKLKHLNNFYTHFCADKRLTDTQEYNNDIEIRMRSLDKISLGEALSPDHWDKHEPIIDVAEQSYTFTKSQTFANVFEDCLEEEARDLSVLEIANYVMPATFIAFDELIKMCNNWKKMKISVALKLWKNTKNVTEELAFLVECRRLNINREFEKGVLNLVAIPMWISRLEQLGKAAEIFKVADNKKRLPRLLQDLRDQERLLENLSQTFNELNKQYGSMKDGCWSLIKELSNAGDFILFLQSVAEHDLKNLINAVDDHSDERLIQEDTVSSLIQAKQFLLPVMSRGMTSINAFTEKLSEISKKNPTLSKKIALCNAHNLALKNMCNNILSKGEVTKKRIKNAVTIGTYVFRRPEKEDKCDVLLTYPSQAELVEYTLNDLLDLRGRALLIAKSSNSVQLMEIDGEEEDDHEEKYNNDFVHHVDLAQQILNVASKLMQLGHYSYRKFEEKAANEEEMDELLENLKHDLNEWETTIDRIQKEYYYLTFYPARHILTFFDYFIGNSKNNPENKKNCETLLAYVNKQAKLPPATNYNKFNFKKEPYERILREIGKILHNIIENTPKRIRKISALIEYVPSDVVNSGKLFVASCEKERLENTIMSIFANHGTYPEPWQILICRSSTTSEELSLFTKRCFWAANNGYANLEVLDFELQYSLVNDIRLLCRKREQYNLALICCRESEIHHHILDQFREHVHATKGLDVQSMRNIYAELCPKVMCVSSDLSGQGKTEWIRQTSMKKGLMPRTFLVSDGIQFGNLVRQLKESNLNKYESLHLNILSIQHPGEVNMFFFELLTLGMVSNEVDIAELPDTPIFIEVSSTVDQYLLNSLPLTRYLSHHHLTWDNTRFIPSYELTSPIQVVARYLDAYDLGFLDQTDISVNVGTPIQANRCKELIEQYFLDDDAESMSSYRFIEIFVNVLADQLIRMSTSTYFQVENLRLMVKARDIRSLLMQQFIKTSKEFATRSIASKTAQLDNISEADTARLGSILPWEESNHLLVVFLTQLPDSIAAFYSDIKKVPANVEILLKSQQVDGRNLALEDYHKMKPDVLLQKLESLARRAQHKLNLPSYALSADNLLKMALILLRARAHIPVIICGEAGCGKTSLLHFLSIVIEVQFEALNLHAGIREDQIYAFINDATKKARNGELWLFFDEINTCNHIGLLADLIAHRTLNGKLIHHNIRLFAAANPYRLRSKAQKSAGLTKRKLRYEEQSKLVYQVHPLPDQLLDYVWDYGILKPEDEYMYIKIMVERSLRPNSVKFGFHDLLFESQEFIRKHEESYSVSLRDVKRAIKLFLFFYKSFDKRPAPKNPRRYGNYPNTSRYPIIVRSYCLALGLCYQARLCEKDLRKQYREKMCLIFKKMKHNMNEKEFSEIIKEEQEDYYYRMITGPSIAANSALLENILVMIVCILNRIPAFIIGSPGSSKSLAIRLISQNLRGSDSEDPYFQKLPGVYVIPHQGSSSSTSDGILKVFEKAHNYQKTSSKEFPINAVVLLDEVGLAETSPFNPLKVLHSLLEPSYPNSEPTVSVIGISNWRLDNSKSSRALLVQRPKFDKEDLLETSKRLLENKGIRPSRRYYELLADAYLNYENHENNQVPLNFHGLRDYYSLVKSLSGDLTADLLQEALVRNFGGTEQTQQLCQRYFGQVLNILNGSQHDYQPIPVEKLISANLDDKDARHLMVIGKSDSVMDILTYQLRQKNLDPVVICGSPFSDDQEDYSYAVLRRIMMCVETGRTLILTDLEIIYGSLYDLWNQNYITGMAGTQDDPKHFTRVALGAYSNPMCFVHEDFRCILIMDEKDVKMADPPLLNRFEKQRMCINDTLDDHKKNLVQRLSTWVHQISTLVEIEAMNAQMDFSQKDMFIGFNDEETVQSLVIDKCQKNPNLDEEIIIKECKEALISIASSDGIVRSERSALASTDRNEVAKWKNFYFFNQRHINIYAYFEDLLKVDNTGRKSHQVIINTFSNINTDVSSILQDLVTCQVDKLSTFKTEAQLQNRVKQFWLESDSHLLVLQCDVSTVKARCIKLAKFIIEQFRSEYLARVKQPNKHACIILHTQRKNELINSCSFNFMCGWEQITIELLIPQEKELSSLLTGDLVTIIESSYPFKDILQRELLWCLSCNKYPSTPKSVVHLKYLLQEIPNHPKFINIVEEKVRQYLLEHDSNNWQLQVASNKKSLYLYSSFLAALQSYIREFIRKPIAQILCILERYSAIQTFFEIDSTSEENNLLEFWSEMFKDKKAVNIEELQEQEPKPDLFRMPNVQHRLQFPFSLYFFDHINSFKKLYQEEESQLLEDDENLDDDGRLLKHISDDIQNKFAKNIFMAIPSLHSPLINQSMRLYYNDFITILSSKIIGNHTEKLLSYLIRSELSESDINNPAKLHILWWNNADSIVTKLNLVKLCPKVLEMMLSNEYYVETAVDQENKTKKDKGKGKHVEIQRDDNNDINNGNFEDYLLRQIINMMLEEFTNIAKEGGGQNGNPKNYRAQRQIQHWQRLVNLVLPLCSKLSISSANMQLYNLLRICNDLVSTKSIPLDEIRKIIQIPPANLDSEILSIETINIVLGALDKLGTEELLLTSRQSFLTRCLDIIGPNSPTREHLYEKIFSREPFLFMESIILRIFRAEDEEQKNLFFKIIETPKEALRMSRKLQVINNCFKRNTIDSHMGALCVDIIQKKFFDSLKFKDLAPSFHSAIETLLFSNNSEPLQLLSSIAYFKAFVQAFWKSVDSLDGSSLTQEIQFNFMDTDNLIEDINDSLRLENNLVHSLRVYFLKELRSLEFSIEQIKKFAQVQRNLLPWMADLSWDSDTNRSKLPINPYWIIEEYTEAENAYDYSYSRLNNSQFDAFLKDTLQNNAVNQRIALIGLIFARLHSSRIAAQEFNHGERRIYEFLRNQIQRMNLSTIYKQIVMALLENTHPLVRLSQQTSNSQLLLISVITHLIAVNASFPSEHSPLSLYMHRLQACRNAFILTCPPNMDSVIVNALYERNRQEGIQERFTRYQCDCGAMYLVGECGLPMSSSTCPTCAEHVIAQGQRRLDANPIAQNLQEDQTGYIVETSNRDLYQSVRSMTPASYRILHLFIHAIFGISSVANNFIGNVEDPIKHCLDHINNDWNVLLQLFNCTDETLALLLHAIIFEMVKEPKQNPVTLNTTNERDQWEKFFTERFVTPLVKNVNGTAVDLRVKIDAVEHGSIFEKEINETMKIDELYSQEYLPRLWRRIGDATLNNLRAYFASEPQNVIKFPFLDVFFKHEQKLNLIQNIRPIVKFVQTLSKSLGHRITRKQAQHLTFREFIEDQIAASDDKESSYWENTLYEFVNAWNSVIDQVERFQCHKLVAKPTLNDNMAVVLGLIEPKGESIYLCAVLDFLISLQNEFLQEVVAISPQNCRSLRFLEQEGSNEIDTDMPAAATQAAHPPQNVQYYLRTMRLENVRPSNIINYEWNDKILTFSQRNLEVGHGEEIEYDLYKIEIELARILTFDKVYIEAIQDNIYLEKFPYHMELFHGSMTLIDEVKKAIPQEPIPHEKLLMLHNNSAAAASSRTSQRIKQANSLSLENASELLSSLEILLCFVKRNALGDGDMAIKDYIQQWMNSSSITTNKELRQILQAGLQLKHIIALYELIEDKVADVIVECIDNKYKSELPTGVEANILEIVEFESMTQSSNLRFKNRLPAEIFVSALKRFMLRYLSGEVILPKVQVSLYLCDESLNCWPSKYTEEMLNEIFPDSFLVEHTYEAYQLIKKRLEIEAAKQQARENKMNTVVRRPHDNDRGASGKSKRAKRDANKFDVM</sequence>
<dbReference type="Proteomes" id="UP000789508">
    <property type="component" value="Unassembled WGS sequence"/>
</dbReference>
<dbReference type="GO" id="GO:0030246">
    <property type="term" value="F:carbohydrate binding"/>
    <property type="evidence" value="ECO:0007669"/>
    <property type="project" value="InterPro"/>
</dbReference>
<evidence type="ECO:0000313" key="11">
    <source>
        <dbReference type="Proteomes" id="UP000789508"/>
    </source>
</evidence>
<dbReference type="InterPro" id="IPR031248">
    <property type="entry name" value="RNF213"/>
</dbReference>
<gene>
    <name evidence="10" type="ORF">ALEPTO_LOCUS814</name>
</gene>
<dbReference type="GO" id="GO:0004842">
    <property type="term" value="F:ubiquitin-protein transferase activity"/>
    <property type="evidence" value="ECO:0007669"/>
    <property type="project" value="InterPro"/>
</dbReference>
<dbReference type="GO" id="GO:0016887">
    <property type="term" value="F:ATP hydrolysis activity"/>
    <property type="evidence" value="ECO:0007669"/>
    <property type="project" value="InterPro"/>
</dbReference>
<dbReference type="PANTHER" id="PTHR22605">
    <property type="entry name" value="RZ-TYPE DOMAIN-CONTAINING PROTEIN"/>
    <property type="match status" value="1"/>
</dbReference>
<dbReference type="OrthoDB" id="2400221at2759"/>
<evidence type="ECO:0000256" key="2">
    <source>
        <dbReference type="ARBA" id="ARBA00022490"/>
    </source>
</evidence>
<dbReference type="Gene3D" id="3.40.50.300">
    <property type="entry name" value="P-loop containing nucleotide triphosphate hydrolases"/>
    <property type="match status" value="1"/>
</dbReference>
<feature type="region of interest" description="Disordered" evidence="8">
    <location>
        <begin position="1"/>
        <end position="176"/>
    </location>
</feature>
<accession>A0A9N8YTG5</accession>
<feature type="coiled-coil region" evidence="7">
    <location>
        <begin position="1356"/>
        <end position="1393"/>
    </location>
</feature>
<dbReference type="PROSITE" id="PS51981">
    <property type="entry name" value="ZF_RZ"/>
    <property type="match status" value="1"/>
</dbReference>
<feature type="compositionally biased region" description="Acidic residues" evidence="8">
    <location>
        <begin position="139"/>
        <end position="149"/>
    </location>
</feature>
<keyword evidence="2" id="KW-0963">Cytoplasm</keyword>
<keyword evidence="3" id="KW-0479">Metal-binding</keyword>
<organism evidence="10 11">
    <name type="scientific">Ambispora leptoticha</name>
    <dbReference type="NCBI Taxonomy" id="144679"/>
    <lineage>
        <taxon>Eukaryota</taxon>
        <taxon>Fungi</taxon>
        <taxon>Fungi incertae sedis</taxon>
        <taxon>Mucoromycota</taxon>
        <taxon>Glomeromycotina</taxon>
        <taxon>Glomeromycetes</taxon>
        <taxon>Archaeosporales</taxon>
        <taxon>Ambisporaceae</taxon>
        <taxon>Ambispora</taxon>
    </lineage>
</organism>
<dbReference type="PANTHER" id="PTHR22605:SF1">
    <property type="entry name" value="RZ-TYPE DOMAIN-CONTAINING PROTEIN"/>
    <property type="match status" value="1"/>
</dbReference>
<feature type="compositionally biased region" description="Polar residues" evidence="8">
    <location>
        <begin position="54"/>
        <end position="79"/>
    </location>
</feature>
<dbReference type="SMART" id="SM00382">
    <property type="entry name" value="AAA"/>
    <property type="match status" value="2"/>
</dbReference>
<dbReference type="SUPFAM" id="SSF52540">
    <property type="entry name" value="P-loop containing nucleoside triphosphate hydrolases"/>
    <property type="match status" value="2"/>
</dbReference>
<dbReference type="InterPro" id="IPR003593">
    <property type="entry name" value="AAA+_ATPase"/>
</dbReference>
<dbReference type="CDD" id="cd00009">
    <property type="entry name" value="AAA"/>
    <property type="match status" value="1"/>
</dbReference>
<keyword evidence="4" id="KW-0863">Zinc-finger</keyword>
<dbReference type="GO" id="GO:0002376">
    <property type="term" value="P:immune system process"/>
    <property type="evidence" value="ECO:0007669"/>
    <property type="project" value="UniProtKB-KW"/>
</dbReference>
<reference evidence="10" key="1">
    <citation type="submission" date="2021-06" db="EMBL/GenBank/DDBJ databases">
        <authorList>
            <person name="Kallberg Y."/>
            <person name="Tangrot J."/>
            <person name="Rosling A."/>
        </authorList>
    </citation>
    <scope>NUCLEOTIDE SEQUENCE</scope>
    <source>
        <strain evidence="10">FL130A</strain>
    </source>
</reference>
<feature type="compositionally biased region" description="Basic and acidic residues" evidence="8">
    <location>
        <begin position="16"/>
        <end position="28"/>
    </location>
</feature>
<feature type="compositionally biased region" description="Basic residues" evidence="8">
    <location>
        <begin position="1"/>
        <end position="10"/>
    </location>
</feature>
<comment type="caution">
    <text evidence="10">The sequence shown here is derived from an EMBL/GenBank/DDBJ whole genome shotgun (WGS) entry which is preliminary data.</text>
</comment>
<name>A0A9N8YTG5_9GLOM</name>
<dbReference type="InterPro" id="IPR027417">
    <property type="entry name" value="P-loop_NTPase"/>
</dbReference>